<accession>A0A0R0CVD9</accession>
<organism evidence="1 2">
    <name type="scientific">Stenotrophomonas chelatiphaga</name>
    <dbReference type="NCBI Taxonomy" id="517011"/>
    <lineage>
        <taxon>Bacteria</taxon>
        <taxon>Pseudomonadati</taxon>
        <taxon>Pseudomonadota</taxon>
        <taxon>Gammaproteobacteria</taxon>
        <taxon>Lysobacterales</taxon>
        <taxon>Lysobacteraceae</taxon>
        <taxon>Stenotrophomonas</taxon>
    </lineage>
</organism>
<dbReference type="AlphaFoldDB" id="A0A0R0CVD9"/>
<dbReference type="Proteomes" id="UP000051386">
    <property type="component" value="Unassembled WGS sequence"/>
</dbReference>
<reference evidence="1 2" key="1">
    <citation type="submission" date="2015-05" db="EMBL/GenBank/DDBJ databases">
        <title>Genome sequencing and analysis of members of genus Stenotrophomonas.</title>
        <authorList>
            <person name="Patil P.P."/>
            <person name="Midha S."/>
            <person name="Patil P.B."/>
        </authorList>
    </citation>
    <scope>NUCLEOTIDE SEQUENCE [LARGE SCALE GENOMIC DNA]</scope>
    <source>
        <strain evidence="1 2">DSM 21508</strain>
    </source>
</reference>
<dbReference type="RefSeq" id="WP_152983436.1">
    <property type="nucleotide sequence ID" value="NZ_LDJK01000037.1"/>
</dbReference>
<gene>
    <name evidence="1" type="ORF">ABB28_09275</name>
</gene>
<sequence length="357" mass="39465">MKRLLQARCKTIRGASMQILSQLGLMFRATVLNQLAAKVRLASSHYSPSRFSAALTGIDNREQQLADRFSQGRLSVGQLYHQARRLADQDVLLNTRLGPESDCDGAVARQPVATASAFRSVLVRAYCAAADSKKQELGALLAPAMVRTRARCMLADAVWKGHITGSTELLAQVRRQAHLEAVDAACPLDQMDQVERRAARDILSFIASQQPDGPVEAWQPVRTLLQDLSTGLPLATSAPDPALQIPPSWLRLANGVWGAPWPWPTYEHFRAEVAAAVEDVVDPSVRGLAQGDQRCQRTFELLEYIRQRVPRTSGPFDHPSRPLWENQSDRLEREVAAELVTRRAEGVALHRNDSSDA</sequence>
<evidence type="ECO:0000313" key="2">
    <source>
        <dbReference type="Proteomes" id="UP000051386"/>
    </source>
</evidence>
<keyword evidence="2" id="KW-1185">Reference proteome</keyword>
<name>A0A0R0CVD9_9GAMM</name>
<protein>
    <submittedName>
        <fullName evidence="1">Uncharacterized protein</fullName>
    </submittedName>
</protein>
<proteinExistence type="predicted"/>
<evidence type="ECO:0000313" key="1">
    <source>
        <dbReference type="EMBL" id="KRG73804.1"/>
    </source>
</evidence>
<comment type="caution">
    <text evidence="1">The sequence shown here is derived from an EMBL/GenBank/DDBJ whole genome shotgun (WGS) entry which is preliminary data.</text>
</comment>
<dbReference type="PATRIC" id="fig|517011.3.peg.1523"/>
<dbReference type="EMBL" id="LDJK01000037">
    <property type="protein sequence ID" value="KRG73804.1"/>
    <property type="molecule type" value="Genomic_DNA"/>
</dbReference>